<evidence type="ECO:0000259" key="6">
    <source>
        <dbReference type="Pfam" id="PF25325"/>
    </source>
</evidence>
<protein>
    <recommendedName>
        <fullName evidence="6">EFHB C-terminal EF-hand domain-containing protein</fullName>
    </recommendedName>
</protein>
<evidence type="ECO:0000256" key="2">
    <source>
        <dbReference type="ARBA" id="ARBA00022490"/>
    </source>
</evidence>
<dbReference type="InterPro" id="IPR010754">
    <property type="entry name" value="OPA3-like"/>
</dbReference>
<keyword evidence="4" id="KW-0206">Cytoskeleton</keyword>
<feature type="domain" description="EFHB C-terminal EF-hand" evidence="6">
    <location>
        <begin position="473"/>
        <end position="550"/>
    </location>
</feature>
<dbReference type="OMA" id="GACIQPI"/>
<dbReference type="InParanoid" id="A0A078AYE2"/>
<feature type="compositionally biased region" description="Basic and acidic residues" evidence="5">
    <location>
        <begin position="408"/>
        <end position="422"/>
    </location>
</feature>
<dbReference type="PANTHER" id="PTHR12086:SF12">
    <property type="entry name" value="EF-HAND DOMAIN-CONTAINING FAMILY MEMBER B"/>
    <property type="match status" value="1"/>
</dbReference>
<keyword evidence="8" id="KW-1185">Reference proteome</keyword>
<feature type="region of interest" description="Disordered" evidence="5">
    <location>
        <begin position="408"/>
        <end position="444"/>
    </location>
</feature>
<evidence type="ECO:0000256" key="5">
    <source>
        <dbReference type="SAM" id="MobiDB-lite"/>
    </source>
</evidence>
<dbReference type="OrthoDB" id="2096280at2759"/>
<accession>A0A078AYE2</accession>
<dbReference type="GO" id="GO:0005856">
    <property type="term" value="C:cytoskeleton"/>
    <property type="evidence" value="ECO:0007669"/>
    <property type="project" value="UniProtKB-SubCell"/>
</dbReference>
<evidence type="ECO:0000313" key="7">
    <source>
        <dbReference type="EMBL" id="CDW87184.1"/>
    </source>
</evidence>
<evidence type="ECO:0000256" key="1">
    <source>
        <dbReference type="ARBA" id="ARBA00004245"/>
    </source>
</evidence>
<keyword evidence="2" id="KW-0963">Cytoplasm</keyword>
<keyword evidence="3" id="KW-0677">Repeat</keyword>
<dbReference type="PANTHER" id="PTHR12086">
    <property type="entry name" value="EF-HAND DOMAIN C-TERMINAL CONTAINING PROTEIN"/>
    <property type="match status" value="1"/>
</dbReference>
<dbReference type="EMBL" id="CCKQ01015372">
    <property type="protein sequence ID" value="CDW87184.1"/>
    <property type="molecule type" value="Genomic_DNA"/>
</dbReference>
<dbReference type="Pfam" id="PF25325">
    <property type="entry name" value="EF-hand_EFHB_C"/>
    <property type="match status" value="1"/>
</dbReference>
<dbReference type="Proteomes" id="UP000039865">
    <property type="component" value="Unassembled WGS sequence"/>
</dbReference>
<gene>
    <name evidence="7" type="primary">Contig8419.g8975</name>
    <name evidence="7" type="ORF">STYLEM_16287</name>
</gene>
<organism evidence="7 8">
    <name type="scientific">Stylonychia lemnae</name>
    <name type="common">Ciliate</name>
    <dbReference type="NCBI Taxonomy" id="5949"/>
    <lineage>
        <taxon>Eukaryota</taxon>
        <taxon>Sar</taxon>
        <taxon>Alveolata</taxon>
        <taxon>Ciliophora</taxon>
        <taxon>Intramacronucleata</taxon>
        <taxon>Spirotrichea</taxon>
        <taxon>Stichotrichia</taxon>
        <taxon>Sporadotrichida</taxon>
        <taxon>Oxytrichidae</taxon>
        <taxon>Stylonychinae</taxon>
        <taxon>Stylonychia</taxon>
    </lineage>
</organism>
<dbReference type="AlphaFoldDB" id="A0A078AYE2"/>
<evidence type="ECO:0000313" key="8">
    <source>
        <dbReference type="Proteomes" id="UP000039865"/>
    </source>
</evidence>
<name>A0A078AYE2_STYLE</name>
<reference evidence="7 8" key="1">
    <citation type="submission" date="2014-06" db="EMBL/GenBank/DDBJ databases">
        <authorList>
            <person name="Swart Estienne"/>
        </authorList>
    </citation>
    <scope>NUCLEOTIDE SEQUENCE [LARGE SCALE GENOMIC DNA]</scope>
    <source>
        <strain evidence="7 8">130c</strain>
    </source>
</reference>
<comment type="subcellular location">
    <subcellularLocation>
        <location evidence="1">Cytoplasm</location>
        <location evidence="1">Cytoskeleton</location>
    </subcellularLocation>
</comment>
<proteinExistence type="predicted"/>
<dbReference type="InterPro" id="IPR040193">
    <property type="entry name" value="EFHC1/EFHC2/EFHB"/>
</dbReference>
<dbReference type="Pfam" id="PF07047">
    <property type="entry name" value="OPA3"/>
    <property type="match status" value="1"/>
</dbReference>
<evidence type="ECO:0000256" key="4">
    <source>
        <dbReference type="ARBA" id="ARBA00023212"/>
    </source>
</evidence>
<sequence length="552" mass="62748">MKVLLVGFKILSRPLNNILKRVFTHRFQFMHRFIGFCGQKAHVFEITLNRKIVNNNQKIDFYIKPLSDEAAFNKGVEYFVEVFFFYGVLVTIAIWEIKKSQDSSDKQKVQLKELRNFCDQNTDIVTKLKAELIDPIPNIRAAGRIIAMGDDGTHAALNHNGTGPGTPEHIKKYRKSFQNQPGIKQLHPGVVDDGVPVQDGHKFGRQTAPSEKVGDVIKAQNLRGLADKFNDIKESKYASQLKEPLATGFQRGYNWPEKMGQTNQFQFGVPTIGSENAKQVLYPVPGDEDEKTRQMYAKTHGNFAPGEQKTRDYNWQLDKTKHRFGYGEQRLLNGAAMSIHNERFDQGFPKTVIVKKTVEDQKAVTQDQLGKAKNLGQGVSNEKLDQVFGVRNLQSNDQWNAARCIHGDPTEKELQPDSDLGKSNKAGCRNVVRKPEDETRSFGAPTIRTDIPFKEKRSIADYNNYGDEPEAVDLLFPSTFTEMGITEYDFQLPRPREEVKMLFERIGYTYKIGKFNAMYNRAKDHMGSTQNAGENVSVRAFIQAVNEMHNIE</sequence>
<dbReference type="InterPro" id="IPR057428">
    <property type="entry name" value="EFHB_EF-hand_C"/>
</dbReference>
<evidence type="ECO:0000256" key="3">
    <source>
        <dbReference type="ARBA" id="ARBA00022737"/>
    </source>
</evidence>